<proteinExistence type="inferred from homology"/>
<gene>
    <name evidence="7" type="ORF">UFOPK3197_01152</name>
    <name evidence="8" type="ORF">UFOPK3241_01003</name>
</gene>
<dbReference type="PANTHER" id="PTHR34478:SF1">
    <property type="entry name" value="PROTEIN LEMA"/>
    <property type="match status" value="1"/>
</dbReference>
<keyword evidence="4 6" id="KW-1133">Transmembrane helix</keyword>
<dbReference type="EMBL" id="CAFABI010000167">
    <property type="protein sequence ID" value="CAB4833152.1"/>
    <property type="molecule type" value="Genomic_DNA"/>
</dbReference>
<dbReference type="SUPFAM" id="SSF140478">
    <property type="entry name" value="LemA-like"/>
    <property type="match status" value="1"/>
</dbReference>
<reference evidence="7" key="1">
    <citation type="submission" date="2020-05" db="EMBL/GenBank/DDBJ databases">
        <authorList>
            <person name="Chiriac C."/>
            <person name="Salcher M."/>
            <person name="Ghai R."/>
            <person name="Kavagutti S V."/>
        </authorList>
    </citation>
    <scope>NUCLEOTIDE SEQUENCE</scope>
</reference>
<accession>A0A6J7AJX4</accession>
<evidence type="ECO:0000256" key="5">
    <source>
        <dbReference type="ARBA" id="ARBA00023136"/>
    </source>
</evidence>
<dbReference type="InterPro" id="IPR023353">
    <property type="entry name" value="LemA-like_dom_sf"/>
</dbReference>
<comment type="subcellular location">
    <subcellularLocation>
        <location evidence="1">Membrane</location>
        <topology evidence="1">Single-pass membrane protein</topology>
    </subcellularLocation>
</comment>
<evidence type="ECO:0000313" key="7">
    <source>
        <dbReference type="EMBL" id="CAB4833152.1"/>
    </source>
</evidence>
<name>A0A6J7AJX4_9ZZZZ</name>
<evidence type="ECO:0000313" key="8">
    <source>
        <dbReference type="EMBL" id="CAB4844209.1"/>
    </source>
</evidence>
<keyword evidence="5 6" id="KW-0472">Membrane</keyword>
<dbReference type="Pfam" id="PF04011">
    <property type="entry name" value="LemA"/>
    <property type="match status" value="1"/>
</dbReference>
<dbReference type="EMBL" id="CAFAZX010000059">
    <property type="protein sequence ID" value="CAB4844209.1"/>
    <property type="molecule type" value="Genomic_DNA"/>
</dbReference>
<dbReference type="InterPro" id="IPR007156">
    <property type="entry name" value="MamQ_LemA"/>
</dbReference>
<evidence type="ECO:0000256" key="1">
    <source>
        <dbReference type="ARBA" id="ARBA00004167"/>
    </source>
</evidence>
<dbReference type="AlphaFoldDB" id="A0A6J7AJX4"/>
<evidence type="ECO:0000256" key="6">
    <source>
        <dbReference type="SAM" id="Phobius"/>
    </source>
</evidence>
<evidence type="ECO:0000256" key="4">
    <source>
        <dbReference type="ARBA" id="ARBA00022989"/>
    </source>
</evidence>
<organism evidence="7">
    <name type="scientific">freshwater metagenome</name>
    <dbReference type="NCBI Taxonomy" id="449393"/>
    <lineage>
        <taxon>unclassified sequences</taxon>
        <taxon>metagenomes</taxon>
        <taxon>ecological metagenomes</taxon>
    </lineage>
</organism>
<dbReference type="GO" id="GO:0016020">
    <property type="term" value="C:membrane"/>
    <property type="evidence" value="ECO:0007669"/>
    <property type="project" value="UniProtKB-SubCell"/>
</dbReference>
<protein>
    <submittedName>
        <fullName evidence="7">Unannotated protein</fullName>
    </submittedName>
</protein>
<dbReference type="Gene3D" id="1.20.1440.20">
    <property type="entry name" value="LemA-like domain"/>
    <property type="match status" value="1"/>
</dbReference>
<comment type="similarity">
    <text evidence="2">Belongs to the LemA family.</text>
</comment>
<evidence type="ECO:0000256" key="3">
    <source>
        <dbReference type="ARBA" id="ARBA00022692"/>
    </source>
</evidence>
<evidence type="ECO:0000256" key="2">
    <source>
        <dbReference type="ARBA" id="ARBA00008854"/>
    </source>
</evidence>
<keyword evidence="3 6" id="KW-0812">Transmembrane</keyword>
<sequence length="184" mass="20091">MSTIEIVLIVIAAIGFFVVILYNRLVRLNVSVDEAFAQIEVQLKRRSDLIPNLVETVKGYAAHESATFEKVINARAKATTATTVADVAAADGMLTQALRGLLAVAEAYPDLKASTNFLALQEELSTTENKISFARQFYNDNVRNLNTAVKTIPTSLLAGIAKVGARLFYEVEDPQSRQAPSVKF</sequence>
<feature type="transmembrane region" description="Helical" evidence="6">
    <location>
        <begin position="6"/>
        <end position="22"/>
    </location>
</feature>
<dbReference type="PANTHER" id="PTHR34478">
    <property type="entry name" value="PROTEIN LEMA"/>
    <property type="match status" value="1"/>
</dbReference>